<comment type="pathway">
    <text evidence="2 10">Glycan metabolism; pectin degradation; 2-dehydro-3-deoxy-D-gluconate from pectin: step 1/5.</text>
</comment>
<dbReference type="PROSITE" id="PS00503">
    <property type="entry name" value="PECTINESTERASE_2"/>
    <property type="match status" value="1"/>
</dbReference>
<dbReference type="OrthoDB" id="2019149at2759"/>
<dbReference type="GO" id="GO:0045490">
    <property type="term" value="P:pectin catabolic process"/>
    <property type="evidence" value="ECO:0007669"/>
    <property type="project" value="UniProtKB-UniRule"/>
</dbReference>
<dbReference type="Gene3D" id="1.20.140.40">
    <property type="entry name" value="Invertase/pectin methylesterase inhibitor family protein"/>
    <property type="match status" value="1"/>
</dbReference>
<keyword evidence="6" id="KW-0134">Cell wall</keyword>
<dbReference type="GO" id="GO:0004857">
    <property type="term" value="F:enzyme inhibitor activity"/>
    <property type="evidence" value="ECO:0007669"/>
    <property type="project" value="InterPro"/>
</dbReference>
<dbReference type="InterPro" id="IPR033131">
    <property type="entry name" value="Pectinesterase_Asp_AS"/>
</dbReference>
<dbReference type="InterPro" id="IPR035513">
    <property type="entry name" value="Invertase/methylesterase_inhib"/>
</dbReference>
<dbReference type="FunFam" id="2.160.20.10:FF:000029">
    <property type="entry name" value="Pectinesterase 4"/>
    <property type="match status" value="1"/>
</dbReference>
<dbReference type="NCBIfam" id="TIGR01614">
    <property type="entry name" value="PME_inhib"/>
    <property type="match status" value="1"/>
</dbReference>
<keyword evidence="6" id="KW-0964">Secreted</keyword>
<dbReference type="CDD" id="cd15798">
    <property type="entry name" value="PMEI-like_3"/>
    <property type="match status" value="1"/>
</dbReference>
<comment type="similarity">
    <text evidence="3">In the N-terminal section; belongs to the PMEI family.</text>
</comment>
<dbReference type="GO" id="GO:0042545">
    <property type="term" value="P:cell wall modification"/>
    <property type="evidence" value="ECO:0007669"/>
    <property type="project" value="UniProtKB-UniRule"/>
</dbReference>
<comment type="caution">
    <text evidence="13">The sequence shown here is derived from an EMBL/GenBank/DDBJ whole genome shotgun (WGS) entry which is preliminary data.</text>
</comment>
<dbReference type="Pfam" id="PF04043">
    <property type="entry name" value="PMEI"/>
    <property type="match status" value="1"/>
</dbReference>
<evidence type="ECO:0000313" key="14">
    <source>
        <dbReference type="Proteomes" id="UP000823388"/>
    </source>
</evidence>
<dbReference type="InterPro" id="IPR000070">
    <property type="entry name" value="Pectinesterase_cat"/>
</dbReference>
<keyword evidence="11" id="KW-0732">Signal</keyword>
<evidence type="ECO:0000256" key="9">
    <source>
        <dbReference type="PROSITE-ProRule" id="PRU10040"/>
    </source>
</evidence>
<name>A0A8T0XV11_PANVG</name>
<dbReference type="AlphaFoldDB" id="A0A8T0XV11"/>
<keyword evidence="14" id="KW-1185">Reference proteome</keyword>
<proteinExistence type="inferred from homology"/>
<dbReference type="EMBL" id="CM029037">
    <property type="protein sequence ID" value="KAG2662076.1"/>
    <property type="molecule type" value="Genomic_DNA"/>
</dbReference>
<dbReference type="Proteomes" id="UP000823388">
    <property type="component" value="Chromosome 1K"/>
</dbReference>
<evidence type="ECO:0000256" key="2">
    <source>
        <dbReference type="ARBA" id="ARBA00005184"/>
    </source>
</evidence>
<feature type="domain" description="Pectinesterase inhibitor" evidence="12">
    <location>
        <begin position="73"/>
        <end position="215"/>
    </location>
</feature>
<evidence type="ECO:0000256" key="8">
    <source>
        <dbReference type="ARBA" id="ARBA00023085"/>
    </source>
</evidence>
<feature type="active site" evidence="9">
    <location>
        <position position="420"/>
    </location>
</feature>
<reference evidence="13" key="1">
    <citation type="submission" date="2020-05" db="EMBL/GenBank/DDBJ databases">
        <title>WGS assembly of Panicum virgatum.</title>
        <authorList>
            <person name="Lovell J.T."/>
            <person name="Jenkins J."/>
            <person name="Shu S."/>
            <person name="Juenger T.E."/>
            <person name="Schmutz J."/>
        </authorList>
    </citation>
    <scope>NUCLEOTIDE SEQUENCE</scope>
    <source>
        <strain evidence="13">AP13</strain>
    </source>
</reference>
<evidence type="ECO:0000256" key="3">
    <source>
        <dbReference type="ARBA" id="ARBA00006027"/>
    </source>
</evidence>
<dbReference type="InterPro" id="IPR012334">
    <property type="entry name" value="Pectin_lyas_fold"/>
</dbReference>
<accession>A0A8T0XV11</accession>
<keyword evidence="8 10" id="KW-0063">Aspartyl esterase</keyword>
<dbReference type="Pfam" id="PF01095">
    <property type="entry name" value="Pectinesterase"/>
    <property type="match status" value="1"/>
</dbReference>
<comment type="catalytic activity">
    <reaction evidence="10">
        <text>[(1-&gt;4)-alpha-D-galacturonosyl methyl ester](n) + n H2O = [(1-&gt;4)-alpha-D-galacturonosyl](n) + n methanol + n H(+)</text>
        <dbReference type="Rhea" id="RHEA:22380"/>
        <dbReference type="Rhea" id="RHEA-COMP:14570"/>
        <dbReference type="Rhea" id="RHEA-COMP:14573"/>
        <dbReference type="ChEBI" id="CHEBI:15377"/>
        <dbReference type="ChEBI" id="CHEBI:15378"/>
        <dbReference type="ChEBI" id="CHEBI:17790"/>
        <dbReference type="ChEBI" id="CHEBI:140522"/>
        <dbReference type="ChEBI" id="CHEBI:140523"/>
        <dbReference type="EC" id="3.1.1.11"/>
    </reaction>
</comment>
<dbReference type="SUPFAM" id="SSF101148">
    <property type="entry name" value="Plant invertase/pectin methylesterase inhibitor"/>
    <property type="match status" value="1"/>
</dbReference>
<evidence type="ECO:0000256" key="5">
    <source>
        <dbReference type="ARBA" id="ARBA00013229"/>
    </source>
</evidence>
<gene>
    <name evidence="13" type="ORF">PVAP13_1KG526400</name>
</gene>
<evidence type="ECO:0000256" key="6">
    <source>
        <dbReference type="ARBA" id="ARBA00022512"/>
    </source>
</evidence>
<evidence type="ECO:0000256" key="4">
    <source>
        <dbReference type="ARBA" id="ARBA00007786"/>
    </source>
</evidence>
<protein>
    <recommendedName>
        <fullName evidence="5 10">Pectinesterase</fullName>
        <ecNumber evidence="5 10">3.1.1.11</ecNumber>
    </recommendedName>
</protein>
<evidence type="ECO:0000256" key="7">
    <source>
        <dbReference type="ARBA" id="ARBA00022801"/>
    </source>
</evidence>
<feature type="chain" id="PRO_5035841577" description="Pectinesterase" evidence="11">
    <location>
        <begin position="42"/>
        <end position="580"/>
    </location>
</feature>
<dbReference type="InterPro" id="IPR006501">
    <property type="entry name" value="Pectinesterase_inhib_dom"/>
</dbReference>
<dbReference type="GO" id="GO:0030599">
    <property type="term" value="F:pectinesterase activity"/>
    <property type="evidence" value="ECO:0007669"/>
    <property type="project" value="UniProtKB-UniRule"/>
</dbReference>
<comment type="subcellular location">
    <subcellularLocation>
        <location evidence="1">Secreted</location>
        <location evidence="1">Cell wall</location>
    </subcellularLocation>
</comment>
<organism evidence="13 14">
    <name type="scientific">Panicum virgatum</name>
    <name type="common">Blackwell switchgrass</name>
    <dbReference type="NCBI Taxonomy" id="38727"/>
    <lineage>
        <taxon>Eukaryota</taxon>
        <taxon>Viridiplantae</taxon>
        <taxon>Streptophyta</taxon>
        <taxon>Embryophyta</taxon>
        <taxon>Tracheophyta</taxon>
        <taxon>Spermatophyta</taxon>
        <taxon>Magnoliopsida</taxon>
        <taxon>Liliopsida</taxon>
        <taxon>Poales</taxon>
        <taxon>Poaceae</taxon>
        <taxon>PACMAD clade</taxon>
        <taxon>Panicoideae</taxon>
        <taxon>Panicodae</taxon>
        <taxon>Paniceae</taxon>
        <taxon>Panicinae</taxon>
        <taxon>Panicum</taxon>
        <taxon>Panicum sect. Hiantes</taxon>
    </lineage>
</organism>
<evidence type="ECO:0000259" key="12">
    <source>
        <dbReference type="SMART" id="SM00856"/>
    </source>
</evidence>
<dbReference type="Gene3D" id="2.160.20.10">
    <property type="entry name" value="Single-stranded right-handed beta-helix, Pectin lyase-like"/>
    <property type="match status" value="1"/>
</dbReference>
<evidence type="ECO:0000256" key="1">
    <source>
        <dbReference type="ARBA" id="ARBA00004191"/>
    </source>
</evidence>
<dbReference type="SMART" id="SM00856">
    <property type="entry name" value="PMEI"/>
    <property type="match status" value="1"/>
</dbReference>
<evidence type="ECO:0000256" key="10">
    <source>
        <dbReference type="RuleBase" id="RU000589"/>
    </source>
</evidence>
<dbReference type="SUPFAM" id="SSF51126">
    <property type="entry name" value="Pectin lyase-like"/>
    <property type="match status" value="1"/>
</dbReference>
<comment type="similarity">
    <text evidence="4">In the C-terminal section; belongs to the pectinesterase family.</text>
</comment>
<dbReference type="InterPro" id="IPR011050">
    <property type="entry name" value="Pectin_lyase_fold/virulence"/>
</dbReference>
<evidence type="ECO:0000313" key="13">
    <source>
        <dbReference type="EMBL" id="KAG2662076.1"/>
    </source>
</evidence>
<evidence type="ECO:0000256" key="11">
    <source>
        <dbReference type="SAM" id="SignalP"/>
    </source>
</evidence>
<dbReference type="EC" id="3.1.1.11" evidence="5 10"/>
<dbReference type="PANTHER" id="PTHR31707">
    <property type="entry name" value="PECTINESTERASE"/>
    <property type="match status" value="1"/>
</dbReference>
<feature type="signal peptide" evidence="11">
    <location>
        <begin position="1"/>
        <end position="41"/>
    </location>
</feature>
<sequence length="580" mass="60415">METFARASSREWQGRRRRLLPVAAWSCAMAMVLALAAPAAATSTAKGESEATSTGTAGAVSRIATSSAAPPTRQKQNVTLICQSTPYPSACETALSSAEARSAADPFAASVQFAIARATAAHALARNLSASTPTDPPSGMRDCVELLDITLHQLGDALAGSASDAQGARTWLSAAMTYQDTCNESLAAVPASAGRDAVRRQVGALAQFIGTALALHVSRMEGRSGAAPAPAPSPEGITTFPSWLSERDRRLLESPVANITPDAVVALDGRGMHKSINDAVADVTAARSRASGGHGEGASRRVVLHVKAGRYVETVRVPNANVMLVGDGKGKTILDGRKSAGDGYTTYNSATVVVLGAGFIGKGLSIINSAGPGKGQAVALVVSGDRSALYQCEIQAYQDTLYAHANRQFYAQTDVSGTVDFIFGNAAVVFQNCGIRARKPITGQRDTITAQGRYDLNQNTGITLQKCQIAGAPDLGSTPVYLGRPWRKFARVGVMESDLDGSIAAAGWLEWSEPSALSTLFYGEFANTGPGAATNGRVAWNGVHASMSVAEATEFTVKKLIEGDTWLGDTGVPYASGLFE</sequence>
<keyword evidence="7 10" id="KW-0378">Hydrolase</keyword>